<dbReference type="Proteomes" id="UP000192247">
    <property type="component" value="Unassembled WGS sequence"/>
</dbReference>
<feature type="compositionally biased region" description="Basic residues" evidence="1">
    <location>
        <begin position="1"/>
        <end position="15"/>
    </location>
</feature>
<organism evidence="2 3">
    <name type="scientific">Tropilaelaps mercedesae</name>
    <dbReference type="NCBI Taxonomy" id="418985"/>
    <lineage>
        <taxon>Eukaryota</taxon>
        <taxon>Metazoa</taxon>
        <taxon>Ecdysozoa</taxon>
        <taxon>Arthropoda</taxon>
        <taxon>Chelicerata</taxon>
        <taxon>Arachnida</taxon>
        <taxon>Acari</taxon>
        <taxon>Parasitiformes</taxon>
        <taxon>Mesostigmata</taxon>
        <taxon>Gamasina</taxon>
        <taxon>Dermanyssoidea</taxon>
        <taxon>Laelapidae</taxon>
        <taxon>Tropilaelaps</taxon>
    </lineage>
</organism>
<accession>A0A1V9XJB9</accession>
<proteinExistence type="predicted"/>
<protein>
    <submittedName>
        <fullName evidence="2">Uncharacterized protein</fullName>
    </submittedName>
</protein>
<evidence type="ECO:0000313" key="2">
    <source>
        <dbReference type="EMBL" id="OQR73452.1"/>
    </source>
</evidence>
<dbReference type="InParanoid" id="A0A1V9XJB9"/>
<keyword evidence="3" id="KW-1185">Reference proteome</keyword>
<reference evidence="2 3" key="1">
    <citation type="journal article" date="2017" name="Gigascience">
        <title>Draft genome of the honey bee ectoparasitic mite, Tropilaelaps mercedesae, is shaped by the parasitic life history.</title>
        <authorList>
            <person name="Dong X."/>
            <person name="Armstrong S.D."/>
            <person name="Xia D."/>
            <person name="Makepeace B.L."/>
            <person name="Darby A.C."/>
            <person name="Kadowaki T."/>
        </authorList>
    </citation>
    <scope>NUCLEOTIDE SEQUENCE [LARGE SCALE GENOMIC DNA]</scope>
    <source>
        <strain evidence="2">Wuxi-XJTLU</strain>
    </source>
</reference>
<evidence type="ECO:0000256" key="1">
    <source>
        <dbReference type="SAM" id="MobiDB-lite"/>
    </source>
</evidence>
<comment type="caution">
    <text evidence="2">The sequence shown here is derived from an EMBL/GenBank/DDBJ whole genome shotgun (WGS) entry which is preliminary data.</text>
</comment>
<dbReference type="EMBL" id="MNPL01009919">
    <property type="protein sequence ID" value="OQR73452.1"/>
    <property type="molecule type" value="Genomic_DNA"/>
</dbReference>
<evidence type="ECO:0000313" key="3">
    <source>
        <dbReference type="Proteomes" id="UP000192247"/>
    </source>
</evidence>
<feature type="region of interest" description="Disordered" evidence="1">
    <location>
        <begin position="1"/>
        <end position="34"/>
    </location>
</feature>
<name>A0A1V9XJB9_9ACAR</name>
<dbReference type="AlphaFoldDB" id="A0A1V9XJB9"/>
<sequence>MPKSKAAQKGKKKRRTESDDLLKMIGSSANPDKRGVSVDAINLLQDVGRSYTETGRYVGETSGDNLLELIGAGSADQAVRAVAPNMDPAKIAAQVQAEVEARRRQIEEDRGGYPNGAR</sequence>
<dbReference type="OrthoDB" id="10459629at2759"/>
<gene>
    <name evidence="2" type="ORF">BIW11_03577</name>
</gene>